<comment type="cofactor">
    <cofactor evidence="6">
        <name>[4Fe-4S] cluster</name>
        <dbReference type="ChEBI" id="CHEBI:49883"/>
    </cofactor>
    <text evidence="6">Binds 1 [4Fe-4S] cluster. The cluster is coordinated with 3 cysteines and an exchangeable S-adenosyl-L-methionine.</text>
</comment>
<dbReference type="Pfam" id="PF04055">
    <property type="entry name" value="Radical_SAM"/>
    <property type="match status" value="1"/>
</dbReference>
<feature type="binding site" evidence="6">
    <location>
        <position position="82"/>
    </location>
    <ligand>
        <name>[4Fe-4S] cluster</name>
        <dbReference type="ChEBI" id="CHEBI:49883"/>
        <note>4Fe-4S-S-AdoMet</note>
    </ligand>
</feature>
<evidence type="ECO:0000313" key="8">
    <source>
        <dbReference type="EMBL" id="MBS3062227.1"/>
    </source>
</evidence>
<evidence type="ECO:0000256" key="2">
    <source>
        <dbReference type="ARBA" id="ARBA00022691"/>
    </source>
</evidence>
<dbReference type="PANTHER" id="PTHR30352:SF5">
    <property type="entry name" value="PYRUVATE FORMATE-LYASE 1-ACTIVATING ENZYME"/>
    <property type="match status" value="1"/>
</dbReference>
<organism evidence="8 9">
    <name type="scientific">Candidatus Iainarchaeum sp</name>
    <dbReference type="NCBI Taxonomy" id="3101447"/>
    <lineage>
        <taxon>Archaea</taxon>
        <taxon>Candidatus Iainarchaeota</taxon>
        <taxon>Candidatus Iainarchaeia</taxon>
        <taxon>Candidatus Iainarchaeales</taxon>
        <taxon>Candidatus Iainarchaeaceae</taxon>
        <taxon>Candidatus Iainarchaeum</taxon>
    </lineage>
</organism>
<dbReference type="GO" id="GO:0003824">
    <property type="term" value="F:catalytic activity"/>
    <property type="evidence" value="ECO:0007669"/>
    <property type="project" value="InterPro"/>
</dbReference>
<dbReference type="InterPro" id="IPR013785">
    <property type="entry name" value="Aldolase_TIM"/>
</dbReference>
<evidence type="ECO:0000256" key="4">
    <source>
        <dbReference type="ARBA" id="ARBA00023004"/>
    </source>
</evidence>
<keyword evidence="4 6" id="KW-0408">Iron</keyword>
<dbReference type="InterPro" id="IPR007197">
    <property type="entry name" value="rSAM"/>
</dbReference>
<gene>
    <name evidence="8" type="primary">amrS</name>
    <name evidence="8" type="ORF">J4215_06620</name>
</gene>
<dbReference type="AlphaFoldDB" id="A0A8T4L6G7"/>
<feature type="binding site" evidence="6">
    <location>
        <position position="86"/>
    </location>
    <ligand>
        <name>[4Fe-4S] cluster</name>
        <dbReference type="ChEBI" id="CHEBI:49883"/>
        <note>4Fe-4S-S-AdoMet</note>
    </ligand>
</feature>
<sequence>MHPAVLFEKKSEYSVKCTACRWYCSIPNGKTGVCGIRENKNGSLYLKTYAKPVAINVDPIEKKPLFHFLPGTDIFSLGTLGCNFACEFCQNWDISQAVRKHHQENPAKTPSDLFDIGHHWPPEKIVDCCVENQIPSIAFTYNEPGIFFEYAFDTMKLGKTHGLKHVFVSNGYTSSEALQKMGNDLNAINIDLKSYSEKFYQKNCHAQLEPVLSCIEEIAKSNTWLEITTLVIPGENDSSNELAQIAEFIASQNPLIPWHVSAFHPDYHMDHVPATPRKTLETAFEIGKKAGLEFVYIGNMESKAQNTVCPHCQTILIQRKGFNISENQLLGDRCPKCDQTIPGIWN</sequence>
<dbReference type="InterPro" id="IPR034457">
    <property type="entry name" value="Organic_radical-activating"/>
</dbReference>
<dbReference type="GO" id="GO:0051539">
    <property type="term" value="F:4 iron, 4 sulfur cluster binding"/>
    <property type="evidence" value="ECO:0007669"/>
    <property type="project" value="UniProtKB-KW"/>
</dbReference>
<evidence type="ECO:0000259" key="7">
    <source>
        <dbReference type="PROSITE" id="PS51918"/>
    </source>
</evidence>
<keyword evidence="2 6" id="KW-0949">S-adenosyl-L-methionine</keyword>
<dbReference type="InterPro" id="IPR027596">
    <property type="entry name" value="AmmeMemoSam_rS"/>
</dbReference>
<dbReference type="PROSITE" id="PS51918">
    <property type="entry name" value="RADICAL_SAM"/>
    <property type="match status" value="1"/>
</dbReference>
<dbReference type="SFLD" id="SFLDS00029">
    <property type="entry name" value="Radical_SAM"/>
    <property type="match status" value="1"/>
</dbReference>
<evidence type="ECO:0000256" key="1">
    <source>
        <dbReference type="ARBA" id="ARBA00022485"/>
    </source>
</evidence>
<dbReference type="PIRSF" id="PIRSF004869">
    <property type="entry name" value="PflX_prd"/>
    <property type="match status" value="1"/>
</dbReference>
<accession>A0A8T4L6G7</accession>
<feature type="binding site" evidence="6">
    <location>
        <position position="89"/>
    </location>
    <ligand>
        <name>[4Fe-4S] cluster</name>
        <dbReference type="ChEBI" id="CHEBI:49883"/>
        <note>4Fe-4S-S-AdoMet</note>
    </ligand>
</feature>
<evidence type="ECO:0000256" key="5">
    <source>
        <dbReference type="ARBA" id="ARBA00023014"/>
    </source>
</evidence>
<comment type="caution">
    <text evidence="8">The sequence shown here is derived from an EMBL/GenBank/DDBJ whole genome shotgun (WGS) entry which is preliminary data.</text>
</comment>
<dbReference type="EMBL" id="JAGVWC010000015">
    <property type="protein sequence ID" value="MBS3062227.1"/>
    <property type="molecule type" value="Genomic_DNA"/>
</dbReference>
<dbReference type="CDD" id="cd01335">
    <property type="entry name" value="Radical_SAM"/>
    <property type="match status" value="1"/>
</dbReference>
<keyword evidence="5 6" id="KW-0411">Iron-sulfur</keyword>
<dbReference type="GO" id="GO:0046872">
    <property type="term" value="F:metal ion binding"/>
    <property type="evidence" value="ECO:0007669"/>
    <property type="project" value="UniProtKB-KW"/>
</dbReference>
<dbReference type="InterPro" id="IPR016431">
    <property type="entry name" value="Pyrv-formate_lyase-activ_prd"/>
</dbReference>
<evidence type="ECO:0000256" key="6">
    <source>
        <dbReference type="PIRSR" id="PIRSR004869-50"/>
    </source>
</evidence>
<evidence type="ECO:0000313" key="9">
    <source>
        <dbReference type="Proteomes" id="UP000675968"/>
    </source>
</evidence>
<dbReference type="Proteomes" id="UP000675968">
    <property type="component" value="Unassembled WGS sequence"/>
</dbReference>
<protein>
    <submittedName>
        <fullName evidence="8">AmmeMemoRadiSam system radical SAM enzyme</fullName>
    </submittedName>
</protein>
<dbReference type="NCBIfam" id="TIGR04337">
    <property type="entry name" value="AmmeMemoSam_rS"/>
    <property type="match status" value="1"/>
</dbReference>
<reference evidence="8" key="1">
    <citation type="submission" date="2021-03" db="EMBL/GenBank/DDBJ databases">
        <authorList>
            <person name="Jaffe A."/>
        </authorList>
    </citation>
    <scope>NUCLEOTIDE SEQUENCE</scope>
    <source>
        <strain evidence="8">RIFCSPLOWO2_01_FULL_AR10_48_17</strain>
    </source>
</reference>
<dbReference type="InterPro" id="IPR058240">
    <property type="entry name" value="rSAM_sf"/>
</dbReference>
<keyword evidence="1" id="KW-0004">4Fe-4S</keyword>
<name>A0A8T4L6G7_9ARCH</name>
<reference evidence="8" key="2">
    <citation type="submission" date="2021-05" db="EMBL/GenBank/DDBJ databases">
        <title>Protein family content uncovers lineage relationships and bacterial pathway maintenance mechanisms in DPANN archaea.</title>
        <authorList>
            <person name="Castelle C.J."/>
            <person name="Meheust R."/>
            <person name="Jaffe A.L."/>
            <person name="Seitz K."/>
            <person name="Gong X."/>
            <person name="Baker B.J."/>
            <person name="Banfield J.F."/>
        </authorList>
    </citation>
    <scope>NUCLEOTIDE SEQUENCE</scope>
    <source>
        <strain evidence="8">RIFCSPLOWO2_01_FULL_AR10_48_17</strain>
    </source>
</reference>
<dbReference type="PANTHER" id="PTHR30352">
    <property type="entry name" value="PYRUVATE FORMATE-LYASE-ACTIVATING ENZYME"/>
    <property type="match status" value="1"/>
</dbReference>
<keyword evidence="3 6" id="KW-0479">Metal-binding</keyword>
<feature type="domain" description="Radical SAM core" evidence="7">
    <location>
        <begin position="67"/>
        <end position="289"/>
    </location>
</feature>
<dbReference type="Gene3D" id="3.20.20.70">
    <property type="entry name" value="Aldolase class I"/>
    <property type="match status" value="1"/>
</dbReference>
<proteinExistence type="predicted"/>
<dbReference type="SUPFAM" id="SSF102114">
    <property type="entry name" value="Radical SAM enzymes"/>
    <property type="match status" value="1"/>
</dbReference>
<dbReference type="SFLD" id="SFLDG01101">
    <property type="entry name" value="Uncharacterised_Radical_SAM_Su"/>
    <property type="match status" value="1"/>
</dbReference>
<evidence type="ECO:0000256" key="3">
    <source>
        <dbReference type="ARBA" id="ARBA00022723"/>
    </source>
</evidence>